<name>A0A4D4J7W5_9PSEU</name>
<protein>
    <submittedName>
        <fullName evidence="1">Cyclase</fullName>
    </submittedName>
</protein>
<keyword evidence="2" id="KW-1185">Reference proteome</keyword>
<dbReference type="EMBL" id="BJFL01000028">
    <property type="protein sequence ID" value="GDY32731.1"/>
    <property type="molecule type" value="Genomic_DNA"/>
</dbReference>
<dbReference type="SUPFAM" id="SSF102198">
    <property type="entry name" value="Putative cyclase"/>
    <property type="match status" value="1"/>
</dbReference>
<dbReference type="AlphaFoldDB" id="A0A4D4J7W5"/>
<proteinExistence type="predicted"/>
<dbReference type="PANTHER" id="PTHR34861">
    <property type="match status" value="1"/>
</dbReference>
<dbReference type="InterPro" id="IPR037175">
    <property type="entry name" value="KFase_sf"/>
</dbReference>
<accession>A0A4D4J7W5</accession>
<dbReference type="GO" id="GO:0019441">
    <property type="term" value="P:L-tryptophan catabolic process to kynurenine"/>
    <property type="evidence" value="ECO:0007669"/>
    <property type="project" value="InterPro"/>
</dbReference>
<comment type="caution">
    <text evidence="1">The sequence shown here is derived from an EMBL/GenBank/DDBJ whole genome shotgun (WGS) entry which is preliminary data.</text>
</comment>
<dbReference type="PANTHER" id="PTHR34861:SF10">
    <property type="entry name" value="CYCLASE"/>
    <property type="match status" value="1"/>
</dbReference>
<dbReference type="Proteomes" id="UP000298860">
    <property type="component" value="Unassembled WGS sequence"/>
</dbReference>
<gene>
    <name evidence="1" type="ORF">GTS_43640</name>
</gene>
<dbReference type="Pfam" id="PF04199">
    <property type="entry name" value="Cyclase"/>
    <property type="match status" value="1"/>
</dbReference>
<organism evidence="1 2">
    <name type="scientific">Gandjariella thermophila</name>
    <dbReference type="NCBI Taxonomy" id="1931992"/>
    <lineage>
        <taxon>Bacteria</taxon>
        <taxon>Bacillati</taxon>
        <taxon>Actinomycetota</taxon>
        <taxon>Actinomycetes</taxon>
        <taxon>Pseudonocardiales</taxon>
        <taxon>Pseudonocardiaceae</taxon>
        <taxon>Gandjariella</taxon>
    </lineage>
</organism>
<reference evidence="2" key="1">
    <citation type="submission" date="2019-04" db="EMBL/GenBank/DDBJ databases">
        <title>Draft genome sequence of Pseudonocardiaceae bacterium SL3-2-4.</title>
        <authorList>
            <person name="Ningsih F."/>
            <person name="Yokota A."/>
            <person name="Sakai Y."/>
            <person name="Nanatani K."/>
            <person name="Yabe S."/>
            <person name="Oetari A."/>
            <person name="Sjamsuridzal W."/>
        </authorList>
    </citation>
    <scope>NUCLEOTIDE SEQUENCE [LARGE SCALE GENOMIC DNA]</scope>
    <source>
        <strain evidence="2">SL3-2-4</strain>
    </source>
</reference>
<dbReference type="InterPro" id="IPR007325">
    <property type="entry name" value="KFase/CYL"/>
</dbReference>
<dbReference type="OrthoDB" id="7067800at2"/>
<evidence type="ECO:0000313" key="2">
    <source>
        <dbReference type="Proteomes" id="UP000298860"/>
    </source>
</evidence>
<dbReference type="GO" id="GO:0004061">
    <property type="term" value="F:arylformamidase activity"/>
    <property type="evidence" value="ECO:0007669"/>
    <property type="project" value="InterPro"/>
</dbReference>
<dbReference type="Gene3D" id="3.50.30.50">
    <property type="entry name" value="Putative cyclase"/>
    <property type="match status" value="1"/>
</dbReference>
<evidence type="ECO:0000313" key="1">
    <source>
        <dbReference type="EMBL" id="GDY32731.1"/>
    </source>
</evidence>
<sequence length="338" mass="36648">MRAVSDDGLPSYADLLARTDGVPPGSAWGLWGPDDQLGTLNHLTPQRTVQAAHAVRTGDRFNLDLPEPAFAPALTPTRKPLRHHMFGVSPFHRDEWLDGFYTQVGSQIDGLRHFGHPDWGFYNGADPDRLVTGDPLLGISAFAEHGIVGRGVLVDVGRYLAARGEAIDHTTNHAIGIDVVDAAAAEHGVTPRPGDIVMIRTGWVAHHLGLDRAERARAVNPLRCPGLRQSHDTVAWLWDHRVALVATDTFAVEAWPAVGDSPFVTEAERTGRLARDRHTGLMHRVLIPLLGMPLGELWRLDELAEACASDGRYECLLVAKPLNIVGGVGSPANATAIR</sequence>